<dbReference type="Proteomes" id="UP000607653">
    <property type="component" value="Unassembled WGS sequence"/>
</dbReference>
<dbReference type="GO" id="GO:0031023">
    <property type="term" value="P:microtubule organizing center organization"/>
    <property type="evidence" value="ECO:0007669"/>
    <property type="project" value="InterPro"/>
</dbReference>
<dbReference type="PANTHER" id="PTHR16039">
    <property type="entry name" value="HAUS AUGMIN-LIKE COMPLEX SUBUNIT 2"/>
    <property type="match status" value="1"/>
</dbReference>
<dbReference type="AlphaFoldDB" id="A0A822ZQ10"/>
<keyword evidence="2" id="KW-1185">Reference proteome</keyword>
<evidence type="ECO:0000313" key="2">
    <source>
        <dbReference type="Proteomes" id="UP000607653"/>
    </source>
</evidence>
<dbReference type="PANTHER" id="PTHR16039:SF1">
    <property type="entry name" value="HAUS AUGMIN-LIKE COMPLEX SUBUNIT 2"/>
    <property type="match status" value="1"/>
</dbReference>
<organism evidence="1 2">
    <name type="scientific">Nelumbo nucifera</name>
    <name type="common">Sacred lotus</name>
    <dbReference type="NCBI Taxonomy" id="4432"/>
    <lineage>
        <taxon>Eukaryota</taxon>
        <taxon>Viridiplantae</taxon>
        <taxon>Streptophyta</taxon>
        <taxon>Embryophyta</taxon>
        <taxon>Tracheophyta</taxon>
        <taxon>Spermatophyta</taxon>
        <taxon>Magnoliopsida</taxon>
        <taxon>Proteales</taxon>
        <taxon>Nelumbonaceae</taxon>
        <taxon>Nelumbo</taxon>
    </lineage>
</organism>
<reference evidence="1 2" key="1">
    <citation type="journal article" date="2020" name="Mol. Biol. Evol.">
        <title>Distinct Expression and Methylation Patterns for Genes with Different Fates following a Single Whole-Genome Duplication in Flowering Plants.</title>
        <authorList>
            <person name="Shi T."/>
            <person name="Rahmani R.S."/>
            <person name="Gugger P.F."/>
            <person name="Wang M."/>
            <person name="Li H."/>
            <person name="Zhang Y."/>
            <person name="Li Z."/>
            <person name="Wang Q."/>
            <person name="Van de Peer Y."/>
            <person name="Marchal K."/>
            <person name="Chen J."/>
        </authorList>
    </citation>
    <scope>NUCLEOTIDE SEQUENCE [LARGE SCALE GENOMIC DNA]</scope>
    <source>
        <tissue evidence="1">Leaf</tissue>
    </source>
</reference>
<comment type="caution">
    <text evidence="1">The sequence shown here is derived from an EMBL/GenBank/DDBJ whole genome shotgun (WGS) entry which is preliminary data.</text>
</comment>
<proteinExistence type="predicted"/>
<sequence length="90" mass="9652">MLRPIPIALASCTRFFEAMFAMRETFATLQNLQVGNSSSLLPSTPTKDLSQGVGNLSQGLMILQYAILLYQNSMMGMTGVSGSASLNTSE</sequence>
<gene>
    <name evidence="1" type="ORF">HUJ06_017259</name>
</gene>
<dbReference type="EMBL" id="DUZY01000008">
    <property type="protein sequence ID" value="DAD47322.1"/>
    <property type="molecule type" value="Genomic_DNA"/>
</dbReference>
<protein>
    <submittedName>
        <fullName evidence="1">Uncharacterized protein</fullName>
    </submittedName>
</protein>
<dbReference type="InterPro" id="IPR028346">
    <property type="entry name" value="HAUS2"/>
</dbReference>
<accession>A0A822ZQ10</accession>
<evidence type="ECO:0000313" key="1">
    <source>
        <dbReference type="EMBL" id="DAD47322.1"/>
    </source>
</evidence>
<dbReference type="GO" id="GO:0051225">
    <property type="term" value="P:spindle assembly"/>
    <property type="evidence" value="ECO:0007669"/>
    <property type="project" value="InterPro"/>
</dbReference>
<name>A0A822ZQ10_NELNU</name>